<dbReference type="GO" id="GO:0002949">
    <property type="term" value="P:tRNA threonylcarbamoyladenosine modification"/>
    <property type="evidence" value="ECO:0007669"/>
    <property type="project" value="InterPro"/>
</dbReference>
<dbReference type="SUPFAM" id="SSF53067">
    <property type="entry name" value="Actin-like ATPase domain"/>
    <property type="match status" value="2"/>
</dbReference>
<gene>
    <name evidence="3" type="ORF">A2625_04895</name>
</gene>
<evidence type="ECO:0000313" key="3">
    <source>
        <dbReference type="EMBL" id="OGB90129.1"/>
    </source>
</evidence>
<keyword evidence="3" id="KW-0808">Transferase</keyword>
<dbReference type="InterPro" id="IPR000905">
    <property type="entry name" value="Gcp-like_dom"/>
</dbReference>
<organism evidence="3 4">
    <name type="scientific">candidate division WOR-1 bacterium RIFCSPHIGHO2_01_FULL_53_15</name>
    <dbReference type="NCBI Taxonomy" id="1802564"/>
    <lineage>
        <taxon>Bacteria</taxon>
        <taxon>Bacillati</taxon>
        <taxon>Saganbacteria</taxon>
    </lineage>
</organism>
<dbReference type="Gene3D" id="3.30.420.40">
    <property type="match status" value="2"/>
</dbReference>
<dbReference type="GO" id="GO:0005829">
    <property type="term" value="C:cytosol"/>
    <property type="evidence" value="ECO:0007669"/>
    <property type="project" value="TreeGrafter"/>
</dbReference>
<evidence type="ECO:0000313" key="4">
    <source>
        <dbReference type="Proteomes" id="UP000178724"/>
    </source>
</evidence>
<dbReference type="EMBL" id="METM01000015">
    <property type="protein sequence ID" value="OGB90129.1"/>
    <property type="molecule type" value="Genomic_DNA"/>
</dbReference>
<dbReference type="Pfam" id="PF00814">
    <property type="entry name" value="TsaD"/>
    <property type="match status" value="1"/>
</dbReference>
<evidence type="ECO:0000256" key="1">
    <source>
        <dbReference type="SAM" id="MobiDB-lite"/>
    </source>
</evidence>
<dbReference type="CDD" id="cd24032">
    <property type="entry name" value="ASKHA_NBD_TsaB"/>
    <property type="match status" value="1"/>
</dbReference>
<dbReference type="InterPro" id="IPR043129">
    <property type="entry name" value="ATPase_NBD"/>
</dbReference>
<feature type="region of interest" description="Disordered" evidence="1">
    <location>
        <begin position="201"/>
        <end position="220"/>
    </location>
</feature>
<comment type="caution">
    <text evidence="3">The sequence shown here is derived from an EMBL/GenBank/DDBJ whole genome shotgun (WGS) entry which is preliminary data.</text>
</comment>
<sequence length="220" mass="23408">MFVLGLSGATKVISIGLVDENKLLVETTVADSHSEKIMFYVKEAGIEPSQIEGVAVAAGPGSYAGLRGSLAAAKSIAQALNVPLTGVSTLEAIAFNLMEVEGTIMVVLDARADEYNVALFGSDHDKLKRLTDDLVMKLDRLTALLGKIEGEIFLTGNLQGVRGMGYGVNVHFAEDIHSHPLGVNVARLGLSKIKAGQADDPLKLTPQYSHQPNIREFGSH</sequence>
<dbReference type="PANTHER" id="PTHR11735">
    <property type="entry name" value="TRNA N6-ADENOSINE THREONYLCARBAMOYLTRANSFERASE"/>
    <property type="match status" value="1"/>
</dbReference>
<dbReference type="PANTHER" id="PTHR11735:SF11">
    <property type="entry name" value="TRNA THREONYLCARBAMOYLADENOSINE BIOSYNTHESIS PROTEIN TSAB"/>
    <property type="match status" value="1"/>
</dbReference>
<dbReference type="GO" id="GO:0016740">
    <property type="term" value="F:transferase activity"/>
    <property type="evidence" value="ECO:0007669"/>
    <property type="project" value="UniProtKB-KW"/>
</dbReference>
<reference evidence="3 4" key="1">
    <citation type="journal article" date="2016" name="Nat. Commun.">
        <title>Thousands of microbial genomes shed light on interconnected biogeochemical processes in an aquifer system.</title>
        <authorList>
            <person name="Anantharaman K."/>
            <person name="Brown C.T."/>
            <person name="Hug L.A."/>
            <person name="Sharon I."/>
            <person name="Castelle C.J."/>
            <person name="Probst A.J."/>
            <person name="Thomas B.C."/>
            <person name="Singh A."/>
            <person name="Wilkins M.J."/>
            <person name="Karaoz U."/>
            <person name="Brodie E.L."/>
            <person name="Williams K.H."/>
            <person name="Hubbard S.S."/>
            <person name="Banfield J.F."/>
        </authorList>
    </citation>
    <scope>NUCLEOTIDE SEQUENCE [LARGE SCALE GENOMIC DNA]</scope>
</reference>
<proteinExistence type="predicted"/>
<name>A0A1F4Q2N3_UNCSA</name>
<dbReference type="Proteomes" id="UP000178724">
    <property type="component" value="Unassembled WGS sequence"/>
</dbReference>
<accession>A0A1F4Q2N3</accession>
<dbReference type="NCBIfam" id="TIGR03725">
    <property type="entry name" value="T6A_YeaZ"/>
    <property type="match status" value="1"/>
</dbReference>
<dbReference type="AlphaFoldDB" id="A0A1F4Q2N3"/>
<protein>
    <submittedName>
        <fullName evidence="3">tRNA (Adenosine(37)-N6)-threonylcarbamoyltransferase complex dimerization subunit type 1 TsaB</fullName>
    </submittedName>
</protein>
<feature type="domain" description="Gcp-like" evidence="2">
    <location>
        <begin position="29"/>
        <end position="145"/>
    </location>
</feature>
<dbReference type="InterPro" id="IPR022496">
    <property type="entry name" value="T6A_TsaB"/>
</dbReference>
<evidence type="ECO:0000259" key="2">
    <source>
        <dbReference type="Pfam" id="PF00814"/>
    </source>
</evidence>